<dbReference type="RefSeq" id="XP_033581025.1">
    <property type="nucleotide sequence ID" value="XM_033713506.1"/>
</dbReference>
<dbReference type="AlphaFoldDB" id="A0A6A6YZ08"/>
<keyword evidence="2" id="KW-1185">Reference proteome</keyword>
<proteinExistence type="predicted"/>
<protein>
    <submittedName>
        <fullName evidence="1 3">Uncharacterized protein</fullName>
    </submittedName>
</protein>
<dbReference type="EMBL" id="MU003695">
    <property type="protein sequence ID" value="KAF2814061.1"/>
    <property type="molecule type" value="Genomic_DNA"/>
</dbReference>
<reference evidence="1 3" key="1">
    <citation type="journal article" date="2020" name="Stud. Mycol.">
        <title>101 Dothideomycetes genomes: a test case for predicting lifestyles and emergence of pathogens.</title>
        <authorList>
            <person name="Haridas S."/>
            <person name="Albert R."/>
            <person name="Binder M."/>
            <person name="Bloem J."/>
            <person name="Labutti K."/>
            <person name="Salamov A."/>
            <person name="Andreopoulos B."/>
            <person name="Baker S."/>
            <person name="Barry K."/>
            <person name="Bills G."/>
            <person name="Bluhm B."/>
            <person name="Cannon C."/>
            <person name="Castanera R."/>
            <person name="Culley D."/>
            <person name="Daum C."/>
            <person name="Ezra D."/>
            <person name="Gonzalez J."/>
            <person name="Henrissat B."/>
            <person name="Kuo A."/>
            <person name="Liang C."/>
            <person name="Lipzen A."/>
            <person name="Lutzoni F."/>
            <person name="Magnuson J."/>
            <person name="Mondo S."/>
            <person name="Nolan M."/>
            <person name="Ohm R."/>
            <person name="Pangilinan J."/>
            <person name="Park H.-J."/>
            <person name="Ramirez L."/>
            <person name="Alfaro M."/>
            <person name="Sun H."/>
            <person name="Tritt A."/>
            <person name="Yoshinaga Y."/>
            <person name="Zwiers L.-H."/>
            <person name="Turgeon B."/>
            <person name="Goodwin S."/>
            <person name="Spatafora J."/>
            <person name="Crous P."/>
            <person name="Grigoriev I."/>
        </authorList>
    </citation>
    <scope>NUCLEOTIDE SEQUENCE</scope>
    <source>
        <strain evidence="1 3">CBS 304.34</strain>
    </source>
</reference>
<evidence type="ECO:0000313" key="2">
    <source>
        <dbReference type="Proteomes" id="UP000504636"/>
    </source>
</evidence>
<evidence type="ECO:0000313" key="3">
    <source>
        <dbReference type="RefSeq" id="XP_033581025.1"/>
    </source>
</evidence>
<evidence type="ECO:0000313" key="1">
    <source>
        <dbReference type="EMBL" id="KAF2814061.1"/>
    </source>
</evidence>
<gene>
    <name evidence="1 3" type="ORF">BDZ99DRAFT_230839</name>
</gene>
<reference evidence="3" key="3">
    <citation type="submission" date="2025-04" db="UniProtKB">
        <authorList>
            <consortium name="RefSeq"/>
        </authorList>
    </citation>
    <scope>IDENTIFICATION</scope>
    <source>
        <strain evidence="3">CBS 304.34</strain>
    </source>
</reference>
<dbReference type="GeneID" id="54454399"/>
<dbReference type="Proteomes" id="UP000504636">
    <property type="component" value="Unplaced"/>
</dbReference>
<accession>A0A6A6YZ08</accession>
<organism evidence="1">
    <name type="scientific">Mytilinidion resinicola</name>
    <dbReference type="NCBI Taxonomy" id="574789"/>
    <lineage>
        <taxon>Eukaryota</taxon>
        <taxon>Fungi</taxon>
        <taxon>Dikarya</taxon>
        <taxon>Ascomycota</taxon>
        <taxon>Pezizomycotina</taxon>
        <taxon>Dothideomycetes</taxon>
        <taxon>Pleosporomycetidae</taxon>
        <taxon>Mytilinidiales</taxon>
        <taxon>Mytilinidiaceae</taxon>
        <taxon>Mytilinidion</taxon>
    </lineage>
</organism>
<reference evidence="3" key="2">
    <citation type="submission" date="2020-04" db="EMBL/GenBank/DDBJ databases">
        <authorList>
            <consortium name="NCBI Genome Project"/>
        </authorList>
    </citation>
    <scope>NUCLEOTIDE SEQUENCE</scope>
    <source>
        <strain evidence="3">CBS 304.34</strain>
    </source>
</reference>
<name>A0A6A6YZ08_9PEZI</name>
<sequence length="97" mass="11271">MPPLHDDPLLQRHKLPRQYIGMFGEPEGSDPGPSLSRWDHRLRRWRRCGVVNLWSKASRFWRRFSASVRPLGCRRAVSGALVALVPAYQELRKAPRL</sequence>